<sequence>MELVRILAKMYQVELNKSMKKLVIGIFSNLSSASCTICNDVSINNTDENKDNEGARKNFELQMLQEGALSVLKNLAKVRDPEMKLYVANVLYNLSCAVDSRVAEILAQDESNVLGILVAELKSESKDVRRYAAKTLANLSASTVAVQVMTNDATSAVVSVINDTMKESNQRKFIACNGLPTLAALLTSPSMADEAPTLRVATDMICSLAKLNPASIPTKAGELSYEERLVKDGIVRALAAIAKGAMDASTTRAEENAACMNIVTSLSSLSMRPKCHD</sequence>
<reference evidence="2" key="1">
    <citation type="submission" date="2017-03" db="EMBL/GenBank/DDBJ databases">
        <title>Phytopthora megakarya and P. palmivora, two closely related causual agents of cacao black pod achieved similar genome size and gene model numbers by different mechanisms.</title>
        <authorList>
            <person name="Ali S."/>
            <person name="Shao J."/>
            <person name="Larry D.J."/>
            <person name="Kronmiller B."/>
            <person name="Shen D."/>
            <person name="Strem M.D."/>
            <person name="Melnick R.L."/>
            <person name="Guiltinan M.J."/>
            <person name="Tyler B.M."/>
            <person name="Meinhardt L.W."/>
            <person name="Bailey B.A."/>
        </authorList>
    </citation>
    <scope>NUCLEOTIDE SEQUENCE [LARGE SCALE GENOMIC DNA]</scope>
    <source>
        <strain evidence="2">zdho120</strain>
    </source>
</reference>
<proteinExistence type="predicted"/>
<dbReference type="SUPFAM" id="SSF48371">
    <property type="entry name" value="ARM repeat"/>
    <property type="match status" value="1"/>
</dbReference>
<dbReference type="Gene3D" id="1.25.10.10">
    <property type="entry name" value="Leucine-rich Repeat Variant"/>
    <property type="match status" value="1"/>
</dbReference>
<dbReference type="Pfam" id="PF00514">
    <property type="entry name" value="Arm"/>
    <property type="match status" value="1"/>
</dbReference>
<dbReference type="InterPro" id="IPR000225">
    <property type="entry name" value="Armadillo"/>
</dbReference>
<dbReference type="Proteomes" id="UP000198211">
    <property type="component" value="Unassembled WGS sequence"/>
</dbReference>
<dbReference type="EMBL" id="NBNE01009674">
    <property type="protein sequence ID" value="OWY98165.1"/>
    <property type="molecule type" value="Genomic_DNA"/>
</dbReference>
<name>A0A225UXD9_9STRA</name>
<evidence type="ECO:0000313" key="2">
    <source>
        <dbReference type="Proteomes" id="UP000198211"/>
    </source>
</evidence>
<dbReference type="InterPro" id="IPR016024">
    <property type="entry name" value="ARM-type_fold"/>
</dbReference>
<dbReference type="PROSITE" id="PS51257">
    <property type="entry name" value="PROKAR_LIPOPROTEIN"/>
    <property type="match status" value="1"/>
</dbReference>
<dbReference type="OrthoDB" id="7537227at2759"/>
<accession>A0A225UXD9</accession>
<organism evidence="1 2">
    <name type="scientific">Phytophthora megakarya</name>
    <dbReference type="NCBI Taxonomy" id="4795"/>
    <lineage>
        <taxon>Eukaryota</taxon>
        <taxon>Sar</taxon>
        <taxon>Stramenopiles</taxon>
        <taxon>Oomycota</taxon>
        <taxon>Peronosporomycetes</taxon>
        <taxon>Peronosporales</taxon>
        <taxon>Peronosporaceae</taxon>
        <taxon>Phytophthora</taxon>
    </lineage>
</organism>
<keyword evidence="2" id="KW-1185">Reference proteome</keyword>
<gene>
    <name evidence="1" type="ORF">PHMEG_00031134</name>
</gene>
<dbReference type="AlphaFoldDB" id="A0A225UXD9"/>
<comment type="caution">
    <text evidence="1">The sequence shown here is derived from an EMBL/GenBank/DDBJ whole genome shotgun (WGS) entry which is preliminary data.</text>
</comment>
<dbReference type="InterPro" id="IPR011989">
    <property type="entry name" value="ARM-like"/>
</dbReference>
<protein>
    <submittedName>
        <fullName evidence="1">Uncharacterized protein</fullName>
    </submittedName>
</protein>
<dbReference type="STRING" id="4795.A0A225UXD9"/>
<evidence type="ECO:0000313" key="1">
    <source>
        <dbReference type="EMBL" id="OWY98165.1"/>
    </source>
</evidence>
<feature type="non-terminal residue" evidence="1">
    <location>
        <position position="277"/>
    </location>
</feature>